<organism evidence="3 4">
    <name type="scientific">Pseudaeromonas paramecii</name>
    <dbReference type="NCBI Taxonomy" id="2138166"/>
    <lineage>
        <taxon>Bacteria</taxon>
        <taxon>Pseudomonadati</taxon>
        <taxon>Pseudomonadota</taxon>
        <taxon>Gammaproteobacteria</taxon>
        <taxon>Aeromonadales</taxon>
        <taxon>Aeromonadaceae</taxon>
        <taxon>Pseudaeromonas</taxon>
    </lineage>
</organism>
<dbReference type="RefSeq" id="WP_345012165.1">
    <property type="nucleotide sequence ID" value="NZ_BAABFC010000012.1"/>
</dbReference>
<dbReference type="InterPro" id="IPR032816">
    <property type="entry name" value="VTT_dom"/>
</dbReference>
<keyword evidence="1" id="KW-0812">Transmembrane</keyword>
<sequence>MKLFSALYDKVMGWSAHRHAPYYLMANSFAESVFWPIPPDVMLAPMALARPEKAWHFALIASVASTVGGLAGYLLGYWLFDLAVQPMIQAFGYQDNFELIQQWFARWDFWIVFLAGFSPIPYKLFTVTAGMLHMALLPFMLASVISRSARFFLVAALMKWGGARMEQKLRQYIDLIGWLTVALAVIAYLIFRH</sequence>
<evidence type="ECO:0000313" key="4">
    <source>
        <dbReference type="Proteomes" id="UP001501321"/>
    </source>
</evidence>
<evidence type="ECO:0000313" key="3">
    <source>
        <dbReference type="EMBL" id="GAA4498747.1"/>
    </source>
</evidence>
<keyword evidence="1" id="KW-1133">Transmembrane helix</keyword>
<feature type="transmembrane region" description="Helical" evidence="1">
    <location>
        <begin position="57"/>
        <end position="80"/>
    </location>
</feature>
<keyword evidence="1" id="KW-0472">Membrane</keyword>
<protein>
    <submittedName>
        <fullName evidence="3">YqaA family protein</fullName>
    </submittedName>
</protein>
<comment type="caution">
    <text evidence="3">The sequence shown here is derived from an EMBL/GenBank/DDBJ whole genome shotgun (WGS) entry which is preliminary data.</text>
</comment>
<feature type="domain" description="VTT" evidence="2">
    <location>
        <begin position="40"/>
        <end position="157"/>
    </location>
</feature>
<feature type="transmembrane region" description="Helical" evidence="1">
    <location>
        <begin position="172"/>
        <end position="191"/>
    </location>
</feature>
<dbReference type="PANTHER" id="PTHR42709">
    <property type="entry name" value="ALKALINE PHOSPHATASE LIKE PROTEIN"/>
    <property type="match status" value="1"/>
</dbReference>
<dbReference type="InterPro" id="IPR051311">
    <property type="entry name" value="DedA_domain"/>
</dbReference>
<dbReference type="EMBL" id="BAABFC010000012">
    <property type="protein sequence ID" value="GAA4498747.1"/>
    <property type="molecule type" value="Genomic_DNA"/>
</dbReference>
<gene>
    <name evidence="3" type="ORF">GCM10023095_17750</name>
</gene>
<proteinExistence type="predicted"/>
<dbReference type="Pfam" id="PF09335">
    <property type="entry name" value="VTT_dom"/>
    <property type="match status" value="1"/>
</dbReference>
<evidence type="ECO:0000259" key="2">
    <source>
        <dbReference type="Pfam" id="PF09335"/>
    </source>
</evidence>
<dbReference type="Proteomes" id="UP001501321">
    <property type="component" value="Unassembled WGS sequence"/>
</dbReference>
<evidence type="ECO:0000256" key="1">
    <source>
        <dbReference type="SAM" id="Phobius"/>
    </source>
</evidence>
<feature type="transmembrane region" description="Helical" evidence="1">
    <location>
        <begin position="20"/>
        <end position="37"/>
    </location>
</feature>
<feature type="transmembrane region" description="Helical" evidence="1">
    <location>
        <begin position="137"/>
        <end position="160"/>
    </location>
</feature>
<accession>A0ABP8QAD9</accession>
<feature type="transmembrane region" description="Helical" evidence="1">
    <location>
        <begin position="107"/>
        <end position="125"/>
    </location>
</feature>
<reference evidence="4" key="1">
    <citation type="journal article" date="2019" name="Int. J. Syst. Evol. Microbiol.">
        <title>The Global Catalogue of Microorganisms (GCM) 10K type strain sequencing project: providing services to taxonomists for standard genome sequencing and annotation.</title>
        <authorList>
            <consortium name="The Broad Institute Genomics Platform"/>
            <consortium name="The Broad Institute Genome Sequencing Center for Infectious Disease"/>
            <person name="Wu L."/>
            <person name="Ma J."/>
        </authorList>
    </citation>
    <scope>NUCLEOTIDE SEQUENCE [LARGE SCALE GENOMIC DNA]</scope>
    <source>
        <strain evidence="4">JCM 32226</strain>
    </source>
</reference>
<keyword evidence="4" id="KW-1185">Reference proteome</keyword>
<dbReference type="PANTHER" id="PTHR42709:SF11">
    <property type="entry name" value="DEDA FAMILY PROTEIN"/>
    <property type="match status" value="1"/>
</dbReference>
<name>A0ABP8QAD9_9GAMM</name>